<comment type="subcellular location">
    <subcellularLocation>
        <location evidence="1">Secreted</location>
    </subcellularLocation>
</comment>
<dbReference type="GO" id="GO:0030199">
    <property type="term" value="P:collagen fibril organization"/>
    <property type="evidence" value="ECO:0007669"/>
    <property type="project" value="TreeGrafter"/>
</dbReference>
<keyword evidence="4" id="KW-1015">Disulfide bond</keyword>
<reference evidence="6 7" key="1">
    <citation type="submission" date="2024-02" db="EMBL/GenBank/DDBJ databases">
        <title>Chromosome-scale genome assembly of the rough periwinkle Littorina saxatilis.</title>
        <authorList>
            <person name="De Jode A."/>
            <person name="Faria R."/>
            <person name="Formenti G."/>
            <person name="Sims Y."/>
            <person name="Smith T.P."/>
            <person name="Tracey A."/>
            <person name="Wood J.M.D."/>
            <person name="Zagrodzka Z.B."/>
            <person name="Johannesson K."/>
            <person name="Butlin R.K."/>
            <person name="Leder E.H."/>
        </authorList>
    </citation>
    <scope>NUCLEOTIDE SEQUENCE [LARGE SCALE GENOMIC DNA]</scope>
    <source>
        <strain evidence="6">Snail1</strain>
        <tissue evidence="6">Muscle</tissue>
    </source>
</reference>
<comment type="similarity">
    <text evidence="2">Belongs to the dermatopontin family.</text>
</comment>
<sequence length="177" mass="20400">MMTWFLLATSCLLFAPVDCGGWVNDWNQKAQRNCSNGSFLSNIDSEHNNDYEDRRFRMSCRSLPVSGGTASCVWTSILNSWDDDVGHQCPDGGYVGGMTSYHDNHHEDRRYRLYCCNLSGHYTYGCYTTDYVNNYDETFMFSVPNNLVLGGMKSVHRNWNEDRKFKFIICGMKSINQ</sequence>
<keyword evidence="7" id="KW-1185">Reference proteome</keyword>
<evidence type="ECO:0000256" key="1">
    <source>
        <dbReference type="ARBA" id="ARBA00004613"/>
    </source>
</evidence>
<evidence type="ECO:0000256" key="3">
    <source>
        <dbReference type="ARBA" id="ARBA00022525"/>
    </source>
</evidence>
<evidence type="ECO:0000256" key="2">
    <source>
        <dbReference type="ARBA" id="ARBA00008712"/>
    </source>
</evidence>
<feature type="chain" id="PRO_5042837443" description="Dermatopontin" evidence="5">
    <location>
        <begin position="20"/>
        <end position="177"/>
    </location>
</feature>
<keyword evidence="5" id="KW-0732">Signal</keyword>
<evidence type="ECO:0000313" key="6">
    <source>
        <dbReference type="EMBL" id="KAK7088507.1"/>
    </source>
</evidence>
<dbReference type="PANTHER" id="PTHR15040:SF1">
    <property type="entry name" value="DERMATOPONTIN-LIKE ISOFORM X1"/>
    <property type="match status" value="1"/>
</dbReference>
<dbReference type="AlphaFoldDB" id="A0AAN9AKC5"/>
<dbReference type="Proteomes" id="UP001374579">
    <property type="component" value="Unassembled WGS sequence"/>
</dbReference>
<keyword evidence="3" id="KW-0964">Secreted</keyword>
<feature type="signal peptide" evidence="5">
    <location>
        <begin position="1"/>
        <end position="19"/>
    </location>
</feature>
<proteinExistence type="inferred from homology"/>
<dbReference type="Pfam" id="PF14704">
    <property type="entry name" value="DERM"/>
    <property type="match status" value="1"/>
</dbReference>
<evidence type="ECO:0000313" key="7">
    <source>
        <dbReference type="Proteomes" id="UP001374579"/>
    </source>
</evidence>
<dbReference type="EMBL" id="JBAMIC010004070">
    <property type="protein sequence ID" value="KAK7088507.1"/>
    <property type="molecule type" value="Genomic_DNA"/>
</dbReference>
<dbReference type="PANTHER" id="PTHR15040">
    <property type="entry name" value="DERMATOPONTIN-RELATED"/>
    <property type="match status" value="1"/>
</dbReference>
<accession>A0AAN9AKC5</accession>
<organism evidence="6 7">
    <name type="scientific">Littorina saxatilis</name>
    <dbReference type="NCBI Taxonomy" id="31220"/>
    <lineage>
        <taxon>Eukaryota</taxon>
        <taxon>Metazoa</taxon>
        <taxon>Spiralia</taxon>
        <taxon>Lophotrochozoa</taxon>
        <taxon>Mollusca</taxon>
        <taxon>Gastropoda</taxon>
        <taxon>Caenogastropoda</taxon>
        <taxon>Littorinimorpha</taxon>
        <taxon>Littorinoidea</taxon>
        <taxon>Littorinidae</taxon>
        <taxon>Littorina</taxon>
    </lineage>
</organism>
<dbReference type="GO" id="GO:0005615">
    <property type="term" value="C:extracellular space"/>
    <property type="evidence" value="ECO:0007669"/>
    <property type="project" value="TreeGrafter"/>
</dbReference>
<gene>
    <name evidence="6" type="ORF">V1264_022418</name>
</gene>
<evidence type="ECO:0008006" key="8">
    <source>
        <dbReference type="Google" id="ProtNLM"/>
    </source>
</evidence>
<evidence type="ECO:0000256" key="4">
    <source>
        <dbReference type="ARBA" id="ARBA00023157"/>
    </source>
</evidence>
<protein>
    <recommendedName>
        <fullName evidence="8">Dermatopontin</fullName>
    </recommendedName>
</protein>
<comment type="caution">
    <text evidence="6">The sequence shown here is derived from an EMBL/GenBank/DDBJ whole genome shotgun (WGS) entry which is preliminary data.</text>
</comment>
<name>A0AAN9AKC5_9CAEN</name>
<dbReference type="GO" id="GO:0031012">
    <property type="term" value="C:extracellular matrix"/>
    <property type="evidence" value="ECO:0007669"/>
    <property type="project" value="TreeGrafter"/>
</dbReference>
<dbReference type="InterPro" id="IPR026645">
    <property type="entry name" value="Dermatopontin"/>
</dbReference>
<evidence type="ECO:0000256" key="5">
    <source>
        <dbReference type="SAM" id="SignalP"/>
    </source>
</evidence>